<dbReference type="EMBL" id="KZ305018">
    <property type="protein sequence ID" value="PIA65621.1"/>
    <property type="molecule type" value="Genomic_DNA"/>
</dbReference>
<evidence type="ECO:0000313" key="1">
    <source>
        <dbReference type="EMBL" id="PIA65621.1"/>
    </source>
</evidence>
<keyword evidence="2" id="KW-1185">Reference proteome</keyword>
<dbReference type="STRING" id="218851.A0A2G5FC71"/>
<dbReference type="Proteomes" id="UP000230069">
    <property type="component" value="Unassembled WGS sequence"/>
</dbReference>
<name>A0A2G5FC71_AQUCA</name>
<dbReference type="AlphaFoldDB" id="A0A2G5FC71"/>
<protein>
    <submittedName>
        <fullName evidence="1">Uncharacterized protein</fullName>
    </submittedName>
</protein>
<dbReference type="OrthoDB" id="1929357at2759"/>
<organism evidence="1 2">
    <name type="scientific">Aquilegia coerulea</name>
    <name type="common">Rocky mountain columbine</name>
    <dbReference type="NCBI Taxonomy" id="218851"/>
    <lineage>
        <taxon>Eukaryota</taxon>
        <taxon>Viridiplantae</taxon>
        <taxon>Streptophyta</taxon>
        <taxon>Embryophyta</taxon>
        <taxon>Tracheophyta</taxon>
        <taxon>Spermatophyta</taxon>
        <taxon>Magnoliopsida</taxon>
        <taxon>Ranunculales</taxon>
        <taxon>Ranunculaceae</taxon>
        <taxon>Thalictroideae</taxon>
        <taxon>Aquilegia</taxon>
    </lineage>
</organism>
<reference evidence="1 2" key="1">
    <citation type="submission" date="2017-09" db="EMBL/GenBank/DDBJ databases">
        <title>WGS assembly of Aquilegia coerulea Goldsmith.</title>
        <authorList>
            <person name="Hodges S."/>
            <person name="Kramer E."/>
            <person name="Nordborg M."/>
            <person name="Tomkins J."/>
            <person name="Borevitz J."/>
            <person name="Derieg N."/>
            <person name="Yan J."/>
            <person name="Mihaltcheva S."/>
            <person name="Hayes R.D."/>
            <person name="Rokhsar D."/>
        </authorList>
    </citation>
    <scope>NUCLEOTIDE SEQUENCE [LARGE SCALE GENOMIC DNA]</scope>
    <source>
        <strain evidence="2">cv. Goldsmith</strain>
    </source>
</reference>
<evidence type="ECO:0000313" key="2">
    <source>
        <dbReference type="Proteomes" id="UP000230069"/>
    </source>
</evidence>
<accession>A0A2G5FC71</accession>
<proteinExistence type="predicted"/>
<sequence length="71" mass="8394">MWTPRQDKFSIGRMYFANPNSGERFYLRLLLTVLKGPTSWADLKAFENVRYNTFKEACIARGLLEDDKEWS</sequence>
<gene>
    <name evidence="1" type="ORF">AQUCO_00100850v1</name>
</gene>
<dbReference type="InParanoid" id="A0A2G5FC71"/>